<evidence type="ECO:0000259" key="4">
    <source>
        <dbReference type="PROSITE" id="PS50042"/>
    </source>
</evidence>
<dbReference type="InterPro" id="IPR050595">
    <property type="entry name" value="Bact_response_regulator"/>
</dbReference>
<dbReference type="PANTHER" id="PTHR44591">
    <property type="entry name" value="STRESS RESPONSE REGULATOR PROTEIN 1"/>
    <property type="match status" value="1"/>
</dbReference>
<dbReference type="PROSITE" id="PS50110">
    <property type="entry name" value="RESPONSE_REGULATORY"/>
    <property type="match status" value="1"/>
</dbReference>
<dbReference type="Pfam" id="PF00027">
    <property type="entry name" value="cNMP_binding"/>
    <property type="match status" value="1"/>
</dbReference>
<dbReference type="AlphaFoldDB" id="A0A7C9UZC8"/>
<feature type="domain" description="Cyclic nucleotide-binding" evidence="4">
    <location>
        <begin position="199"/>
        <end position="304"/>
    </location>
</feature>
<gene>
    <name evidence="6" type="ORF">G4223_18740</name>
</gene>
<evidence type="ECO:0000256" key="3">
    <source>
        <dbReference type="SAM" id="MobiDB-lite"/>
    </source>
</evidence>
<dbReference type="InterPro" id="IPR018490">
    <property type="entry name" value="cNMP-bd_dom_sf"/>
</dbReference>
<evidence type="ECO:0000259" key="5">
    <source>
        <dbReference type="PROSITE" id="PS50110"/>
    </source>
</evidence>
<evidence type="ECO:0000256" key="1">
    <source>
        <dbReference type="ARBA" id="ARBA00022553"/>
    </source>
</evidence>
<keyword evidence="1 2" id="KW-0597">Phosphoprotein</keyword>
<dbReference type="SUPFAM" id="SSF51206">
    <property type="entry name" value="cAMP-binding domain-like"/>
    <property type="match status" value="1"/>
</dbReference>
<feature type="modified residue" description="4-aspartylphosphate" evidence="2">
    <location>
        <position position="61"/>
    </location>
</feature>
<dbReference type="RefSeq" id="WP_163682872.1">
    <property type="nucleotide sequence ID" value="NZ_JAAIYP010000045.1"/>
</dbReference>
<dbReference type="Gene3D" id="3.40.50.2300">
    <property type="match status" value="1"/>
</dbReference>
<dbReference type="PANTHER" id="PTHR44591:SF3">
    <property type="entry name" value="RESPONSE REGULATORY DOMAIN-CONTAINING PROTEIN"/>
    <property type="match status" value="1"/>
</dbReference>
<dbReference type="InterPro" id="IPR011006">
    <property type="entry name" value="CheY-like_superfamily"/>
</dbReference>
<name>A0A7C9UZC8_9PROT</name>
<accession>A0A7C9UZC8</accession>
<dbReference type="InterPro" id="IPR000595">
    <property type="entry name" value="cNMP-bd_dom"/>
</dbReference>
<comment type="caution">
    <text evidence="6">The sequence shown here is derived from an EMBL/GenBank/DDBJ whole genome shotgun (WGS) entry which is preliminary data.</text>
</comment>
<sequence>MIVDIDLSPVHVLIIDDSRYARSFIKSALFSFGVRNVSEAGDGPDGITALRERKIDLVLVDHDMEPMDGVGFTRLVRAGEVECRDVPIIMVSGMAEMEKVIEARNAGVNEFLVKPVSADSLFRRVRNALVNPRPFVVTDAYVGPCRRTVQRPGVEGDDRRTAPPLPRPRPLVDVPPGIAQPTIRRAVEQGQQAAKDGGDKTSRKRFKAGTVIFREGDSGDEAYVVEAGRVLISKDVAGRQVTLGEINSHGIFGEMALIDDHPRMASALAAEDTICMVIPKAALKAQINRTPDLVILVVETLLHDIRKMGRELVEARARLKARRAAS</sequence>
<dbReference type="SUPFAM" id="SSF52172">
    <property type="entry name" value="CheY-like"/>
    <property type="match status" value="1"/>
</dbReference>
<proteinExistence type="predicted"/>
<dbReference type="CDD" id="cd00038">
    <property type="entry name" value="CAP_ED"/>
    <property type="match status" value="1"/>
</dbReference>
<dbReference type="SMART" id="SM00448">
    <property type="entry name" value="REC"/>
    <property type="match status" value="1"/>
</dbReference>
<feature type="region of interest" description="Disordered" evidence="3">
    <location>
        <begin position="148"/>
        <end position="176"/>
    </location>
</feature>
<dbReference type="GO" id="GO:0000160">
    <property type="term" value="P:phosphorelay signal transduction system"/>
    <property type="evidence" value="ECO:0007669"/>
    <property type="project" value="InterPro"/>
</dbReference>
<evidence type="ECO:0000256" key="2">
    <source>
        <dbReference type="PROSITE-ProRule" id="PRU00169"/>
    </source>
</evidence>
<dbReference type="SMART" id="SM00100">
    <property type="entry name" value="cNMP"/>
    <property type="match status" value="1"/>
</dbReference>
<evidence type="ECO:0000313" key="7">
    <source>
        <dbReference type="Proteomes" id="UP000480684"/>
    </source>
</evidence>
<dbReference type="PROSITE" id="PS50042">
    <property type="entry name" value="CNMP_BINDING_3"/>
    <property type="match status" value="1"/>
</dbReference>
<dbReference type="Pfam" id="PF00072">
    <property type="entry name" value="Response_reg"/>
    <property type="match status" value="1"/>
</dbReference>
<dbReference type="PRINTS" id="PR00103">
    <property type="entry name" value="CAMPKINASE"/>
</dbReference>
<reference evidence="6 7" key="1">
    <citation type="submission" date="2020-02" db="EMBL/GenBank/DDBJ databases">
        <authorList>
            <person name="Dziuba M."/>
            <person name="Kuznetsov B."/>
            <person name="Mardanov A."/>
            <person name="Ravin N."/>
            <person name="Grouzdev D."/>
        </authorList>
    </citation>
    <scope>NUCLEOTIDE SEQUENCE [LARGE SCALE GENOMIC DNA]</scope>
    <source>
        <strain evidence="6 7">SpK</strain>
    </source>
</reference>
<dbReference type="InterPro" id="IPR014710">
    <property type="entry name" value="RmlC-like_jellyroll"/>
</dbReference>
<protein>
    <submittedName>
        <fullName evidence="6">Response regulator</fullName>
    </submittedName>
</protein>
<dbReference type="EMBL" id="JAAIYP010000045">
    <property type="protein sequence ID" value="NFV82150.1"/>
    <property type="molecule type" value="Genomic_DNA"/>
</dbReference>
<dbReference type="InterPro" id="IPR001789">
    <property type="entry name" value="Sig_transdc_resp-reg_receiver"/>
</dbReference>
<keyword evidence="7" id="KW-1185">Reference proteome</keyword>
<organism evidence="6 7">
    <name type="scientific">Magnetospirillum aberrantis SpK</name>
    <dbReference type="NCBI Taxonomy" id="908842"/>
    <lineage>
        <taxon>Bacteria</taxon>
        <taxon>Pseudomonadati</taxon>
        <taxon>Pseudomonadota</taxon>
        <taxon>Alphaproteobacteria</taxon>
        <taxon>Rhodospirillales</taxon>
        <taxon>Rhodospirillaceae</taxon>
        <taxon>Magnetospirillum</taxon>
    </lineage>
</organism>
<dbReference type="Proteomes" id="UP000480684">
    <property type="component" value="Unassembled WGS sequence"/>
</dbReference>
<feature type="domain" description="Response regulatory" evidence="5">
    <location>
        <begin position="11"/>
        <end position="129"/>
    </location>
</feature>
<dbReference type="Gene3D" id="2.60.120.10">
    <property type="entry name" value="Jelly Rolls"/>
    <property type="match status" value="1"/>
</dbReference>
<evidence type="ECO:0000313" key="6">
    <source>
        <dbReference type="EMBL" id="NFV82150.1"/>
    </source>
</evidence>